<organism evidence="3 4">
    <name type="scientific">Sutterella seckii</name>
    <dbReference type="NCBI Taxonomy" id="1944635"/>
    <lineage>
        <taxon>Bacteria</taxon>
        <taxon>Pseudomonadati</taxon>
        <taxon>Pseudomonadota</taxon>
        <taxon>Betaproteobacteria</taxon>
        <taxon>Burkholderiales</taxon>
        <taxon>Sutterellaceae</taxon>
        <taxon>Sutterella</taxon>
    </lineage>
</organism>
<evidence type="ECO:0000313" key="4">
    <source>
        <dbReference type="Proteomes" id="UP000430564"/>
    </source>
</evidence>
<dbReference type="InterPro" id="IPR058163">
    <property type="entry name" value="LysR-type_TF_proteobact-type"/>
</dbReference>
<gene>
    <name evidence="3" type="ORF">GBM95_04380</name>
</gene>
<dbReference type="PANTHER" id="PTHR30537:SF5">
    <property type="entry name" value="HTH-TYPE TRANSCRIPTIONAL ACTIVATOR TTDR-RELATED"/>
    <property type="match status" value="1"/>
</dbReference>
<dbReference type="GO" id="GO:0003700">
    <property type="term" value="F:DNA-binding transcription factor activity"/>
    <property type="evidence" value="ECO:0007669"/>
    <property type="project" value="InterPro"/>
</dbReference>
<dbReference type="OrthoDB" id="8954631at2"/>
<name>A0A6I1ES26_9BURK</name>
<comment type="similarity">
    <text evidence="1">Belongs to the LysR transcriptional regulatory family.</text>
</comment>
<dbReference type="SUPFAM" id="SSF53850">
    <property type="entry name" value="Periplasmic binding protein-like II"/>
    <property type="match status" value="1"/>
</dbReference>
<dbReference type="InterPro" id="IPR036388">
    <property type="entry name" value="WH-like_DNA-bd_sf"/>
</dbReference>
<dbReference type="InterPro" id="IPR000847">
    <property type="entry name" value="LysR_HTH_N"/>
</dbReference>
<dbReference type="PROSITE" id="PS50931">
    <property type="entry name" value="HTH_LYSR"/>
    <property type="match status" value="1"/>
</dbReference>
<dbReference type="Gene3D" id="1.10.10.10">
    <property type="entry name" value="Winged helix-like DNA-binding domain superfamily/Winged helix DNA-binding domain"/>
    <property type="match status" value="1"/>
</dbReference>
<evidence type="ECO:0000259" key="2">
    <source>
        <dbReference type="PROSITE" id="PS50931"/>
    </source>
</evidence>
<dbReference type="Pfam" id="PF00126">
    <property type="entry name" value="HTH_1"/>
    <property type="match status" value="1"/>
</dbReference>
<sequence length="300" mass="32033">MKAVDQLEALENFAVFAEAESLRAAARTLGMVPSTLLRRMRALEKDFGRRLFAASPRGIALTPEGMALHAKVARILAGMNAEAPGDAAGISGSGPIRIAADPVLSVGTILSAVGALCEERNLRIEVVRPGRLSRPDILLKILRGNSLPGSRGQFALVPLPRRILAASPASIERRGLTIAPEYLERQHILRIDGDEAPIEQMGPAGEEAQLLRELPPPAFLLPDAGALLESTLTGEGLAAGLSRLDAERALSSGQLIQVLPEWVFPEEHLALELSSEREDARALAAELARFFEGKAGAFEL</sequence>
<accession>A0A6I1ES26</accession>
<evidence type="ECO:0000256" key="1">
    <source>
        <dbReference type="ARBA" id="ARBA00009437"/>
    </source>
</evidence>
<dbReference type="AlphaFoldDB" id="A0A6I1ES26"/>
<dbReference type="Proteomes" id="UP000430564">
    <property type="component" value="Unassembled WGS sequence"/>
</dbReference>
<feature type="domain" description="HTH lysR-type" evidence="2">
    <location>
        <begin position="5"/>
        <end position="62"/>
    </location>
</feature>
<protein>
    <submittedName>
        <fullName evidence="3">LysR family transcriptional regulator</fullName>
    </submittedName>
</protein>
<dbReference type="InterPro" id="IPR036390">
    <property type="entry name" value="WH_DNA-bd_sf"/>
</dbReference>
<comment type="caution">
    <text evidence="3">The sequence shown here is derived from an EMBL/GenBank/DDBJ whole genome shotgun (WGS) entry which is preliminary data.</text>
</comment>
<dbReference type="Gene3D" id="3.40.190.290">
    <property type="match status" value="1"/>
</dbReference>
<proteinExistence type="inferred from homology"/>
<reference evidence="3 4" key="1">
    <citation type="submission" date="2019-10" db="EMBL/GenBank/DDBJ databases">
        <title>Genome diversity of Sutterella seckii.</title>
        <authorList>
            <person name="Chaplin A.V."/>
            <person name="Sokolova S.R."/>
            <person name="Mosin K.A."/>
            <person name="Ivanova E.L."/>
            <person name="Kochetkova T.O."/>
            <person name="Goltsov A.Y."/>
            <person name="Trofimov D.Y."/>
            <person name="Efimov B.A."/>
        </authorList>
    </citation>
    <scope>NUCLEOTIDE SEQUENCE [LARGE SCALE GENOMIC DNA]</scope>
    <source>
        <strain evidence="3 4">ASD393</strain>
    </source>
</reference>
<evidence type="ECO:0000313" key="3">
    <source>
        <dbReference type="EMBL" id="KAB7661645.1"/>
    </source>
</evidence>
<dbReference type="PANTHER" id="PTHR30537">
    <property type="entry name" value="HTH-TYPE TRANSCRIPTIONAL REGULATOR"/>
    <property type="match status" value="1"/>
</dbReference>
<dbReference type="EMBL" id="WEHX01000017">
    <property type="protein sequence ID" value="KAB7661645.1"/>
    <property type="molecule type" value="Genomic_DNA"/>
</dbReference>
<dbReference type="RefSeq" id="WP_152157971.1">
    <property type="nucleotide sequence ID" value="NZ_WEHX01000017.1"/>
</dbReference>
<dbReference type="SUPFAM" id="SSF46785">
    <property type="entry name" value="Winged helix' DNA-binding domain"/>
    <property type="match status" value="1"/>
</dbReference>